<dbReference type="SUPFAM" id="SSF51735">
    <property type="entry name" value="NAD(P)-binding Rossmann-fold domains"/>
    <property type="match status" value="1"/>
</dbReference>
<dbReference type="PANTHER" id="PTHR11695:SF648">
    <property type="entry name" value="ZINC-BINDING OXIDOREDUCTASE"/>
    <property type="match status" value="1"/>
</dbReference>
<dbReference type="RefSeq" id="WP_113985263.1">
    <property type="nucleotide sequence ID" value="NZ_QMEY01000023.1"/>
</dbReference>
<dbReference type="Pfam" id="PF08240">
    <property type="entry name" value="ADH_N"/>
    <property type="match status" value="1"/>
</dbReference>
<dbReference type="InterPro" id="IPR013154">
    <property type="entry name" value="ADH-like_N"/>
</dbReference>
<dbReference type="OrthoDB" id="3727682at2"/>
<evidence type="ECO:0000313" key="3">
    <source>
        <dbReference type="Proteomes" id="UP000253303"/>
    </source>
</evidence>
<dbReference type="Gene3D" id="3.40.50.720">
    <property type="entry name" value="NAD(P)-binding Rossmann-like Domain"/>
    <property type="match status" value="1"/>
</dbReference>
<comment type="caution">
    <text evidence="2">The sequence shown here is derived from an EMBL/GenBank/DDBJ whole genome shotgun (WGS) entry which is preliminary data.</text>
</comment>
<proteinExistence type="predicted"/>
<feature type="domain" description="Enoyl reductase (ER)" evidence="1">
    <location>
        <begin position="10"/>
        <end position="319"/>
    </location>
</feature>
<dbReference type="Gene3D" id="3.90.180.10">
    <property type="entry name" value="Medium-chain alcohol dehydrogenases, catalytic domain"/>
    <property type="match status" value="1"/>
</dbReference>
<dbReference type="InterPro" id="IPR036291">
    <property type="entry name" value="NAD(P)-bd_dom_sf"/>
</dbReference>
<dbReference type="SMART" id="SM00829">
    <property type="entry name" value="PKS_ER"/>
    <property type="match status" value="1"/>
</dbReference>
<keyword evidence="3" id="KW-1185">Reference proteome</keyword>
<evidence type="ECO:0000313" key="2">
    <source>
        <dbReference type="EMBL" id="RBQ15460.1"/>
    </source>
</evidence>
<dbReference type="InterPro" id="IPR050700">
    <property type="entry name" value="YIM1/Zinc_Alcohol_DH_Fams"/>
</dbReference>
<sequence>MKAIVYDRYGPPEVLRYAETATPAIGDHDVLVRQHATALNHADRVLMRGLPGIVRLVSGPRRPKRPVLGRAVAGTVAAAGAKVTRFAAGDAVLGESDGGAFAEYVAVPESRLVAKPAGLTFERAATLPVAATTALAALRLAGAGPGRTVLLNGASGGVGTFAVQLARALGAEVTGVCSTRNTELVGSIGAHHVLDYTREGLFGGPRGFDIVIDFAGGHRVGEMRRLLAPRGVYIASTADGGRLLGPLPRLLAMAVTGPFTRHDLRNLVAKPDAESLAHLAGLTAAGEIVPVIEETFALDATPEAMRLLETRHARGKFVITP</sequence>
<dbReference type="Pfam" id="PF13602">
    <property type="entry name" value="ADH_zinc_N_2"/>
    <property type="match status" value="1"/>
</dbReference>
<evidence type="ECO:0000259" key="1">
    <source>
        <dbReference type="SMART" id="SM00829"/>
    </source>
</evidence>
<protein>
    <submittedName>
        <fullName evidence="2">NAD(P)-dependent alcohol dehydrogenase</fullName>
    </submittedName>
</protein>
<dbReference type="Proteomes" id="UP000253303">
    <property type="component" value="Unassembled WGS sequence"/>
</dbReference>
<dbReference type="CDD" id="cd08267">
    <property type="entry name" value="MDR1"/>
    <property type="match status" value="1"/>
</dbReference>
<dbReference type="PANTHER" id="PTHR11695">
    <property type="entry name" value="ALCOHOL DEHYDROGENASE RELATED"/>
    <property type="match status" value="1"/>
</dbReference>
<dbReference type="SUPFAM" id="SSF50129">
    <property type="entry name" value="GroES-like"/>
    <property type="match status" value="1"/>
</dbReference>
<accession>A0A366LP90</accession>
<gene>
    <name evidence="2" type="ORF">DP939_35840</name>
</gene>
<dbReference type="AlphaFoldDB" id="A0A366LP90"/>
<dbReference type="InterPro" id="IPR020843">
    <property type="entry name" value="ER"/>
</dbReference>
<name>A0A366LP90_9ACTN</name>
<dbReference type="GO" id="GO:0016491">
    <property type="term" value="F:oxidoreductase activity"/>
    <property type="evidence" value="ECO:0007669"/>
    <property type="project" value="InterPro"/>
</dbReference>
<dbReference type="EMBL" id="QMEY01000023">
    <property type="protein sequence ID" value="RBQ15460.1"/>
    <property type="molecule type" value="Genomic_DNA"/>
</dbReference>
<dbReference type="InterPro" id="IPR011032">
    <property type="entry name" value="GroES-like_sf"/>
</dbReference>
<reference evidence="2 3" key="1">
    <citation type="submission" date="2018-06" db="EMBL/GenBank/DDBJ databases">
        <title>Sphaerisporangium craniellae sp. nov., isolated from a marine sponge in the South China Sea.</title>
        <authorList>
            <person name="Li L."/>
        </authorList>
    </citation>
    <scope>NUCLEOTIDE SEQUENCE [LARGE SCALE GENOMIC DNA]</scope>
    <source>
        <strain evidence="2 3">LHW63015</strain>
    </source>
</reference>
<organism evidence="2 3">
    <name type="scientific">Spongiactinospora rosea</name>
    <dbReference type="NCBI Taxonomy" id="2248750"/>
    <lineage>
        <taxon>Bacteria</taxon>
        <taxon>Bacillati</taxon>
        <taxon>Actinomycetota</taxon>
        <taxon>Actinomycetes</taxon>
        <taxon>Streptosporangiales</taxon>
        <taxon>Streptosporangiaceae</taxon>
        <taxon>Spongiactinospora</taxon>
    </lineage>
</organism>